<proteinExistence type="predicted"/>
<keyword evidence="3" id="KW-1185">Reference proteome</keyword>
<evidence type="ECO:0000313" key="3">
    <source>
        <dbReference type="Proteomes" id="UP000467841"/>
    </source>
</evidence>
<reference evidence="2" key="1">
    <citation type="submission" date="2020-01" db="EMBL/GenBank/DDBJ databases">
        <authorList>
            <person name="Mishra B."/>
        </authorList>
    </citation>
    <scope>NUCLEOTIDE SEQUENCE [LARGE SCALE GENOMIC DNA]</scope>
</reference>
<evidence type="ECO:0008006" key="4">
    <source>
        <dbReference type="Google" id="ProtNLM"/>
    </source>
</evidence>
<sequence length="128" mass="14900">MVVEVPSPPSPPREEPEPISNDETNIPNPKRCADITHETNPLVTPCRTNAEPTWKSDLRLSTSIRQTRQLYNLFELKQLEDEPLQSFLDRFKEALLDLDETSEEVLLQAFQNGLSYRSRFRDDLYLRP</sequence>
<dbReference type="AlphaFoldDB" id="A0A6D2JZF9"/>
<name>A0A6D2JZF9_9BRAS</name>
<dbReference type="EMBL" id="CACVBM020001254">
    <property type="protein sequence ID" value="CAA7041858.1"/>
    <property type="molecule type" value="Genomic_DNA"/>
</dbReference>
<feature type="compositionally biased region" description="Pro residues" evidence="1">
    <location>
        <begin position="1"/>
        <end position="11"/>
    </location>
</feature>
<dbReference type="OrthoDB" id="1087821at2759"/>
<accession>A0A6D2JZF9</accession>
<dbReference type="Proteomes" id="UP000467841">
    <property type="component" value="Unassembled WGS sequence"/>
</dbReference>
<feature type="region of interest" description="Disordered" evidence="1">
    <location>
        <begin position="1"/>
        <end position="28"/>
    </location>
</feature>
<evidence type="ECO:0000256" key="1">
    <source>
        <dbReference type="SAM" id="MobiDB-lite"/>
    </source>
</evidence>
<organism evidence="2 3">
    <name type="scientific">Microthlaspi erraticum</name>
    <dbReference type="NCBI Taxonomy" id="1685480"/>
    <lineage>
        <taxon>Eukaryota</taxon>
        <taxon>Viridiplantae</taxon>
        <taxon>Streptophyta</taxon>
        <taxon>Embryophyta</taxon>
        <taxon>Tracheophyta</taxon>
        <taxon>Spermatophyta</taxon>
        <taxon>Magnoliopsida</taxon>
        <taxon>eudicotyledons</taxon>
        <taxon>Gunneridae</taxon>
        <taxon>Pentapetalae</taxon>
        <taxon>rosids</taxon>
        <taxon>malvids</taxon>
        <taxon>Brassicales</taxon>
        <taxon>Brassicaceae</taxon>
        <taxon>Coluteocarpeae</taxon>
        <taxon>Microthlaspi</taxon>
    </lineage>
</organism>
<gene>
    <name evidence="2" type="ORF">MERR_LOCUS29093</name>
</gene>
<evidence type="ECO:0000313" key="2">
    <source>
        <dbReference type="EMBL" id="CAA7041858.1"/>
    </source>
</evidence>
<protein>
    <recommendedName>
        <fullName evidence="4">Retrotransposon gag domain-containing protein</fullName>
    </recommendedName>
</protein>
<comment type="caution">
    <text evidence="2">The sequence shown here is derived from an EMBL/GenBank/DDBJ whole genome shotgun (WGS) entry which is preliminary data.</text>
</comment>